<evidence type="ECO:0000313" key="4">
    <source>
        <dbReference type="Proteomes" id="UP000785679"/>
    </source>
</evidence>
<evidence type="ECO:0000256" key="1">
    <source>
        <dbReference type="SAM" id="SignalP"/>
    </source>
</evidence>
<dbReference type="InterPro" id="IPR002921">
    <property type="entry name" value="Fungal_lipase-type"/>
</dbReference>
<protein>
    <recommendedName>
        <fullName evidence="2">Fungal lipase-type domain-containing protein</fullName>
    </recommendedName>
</protein>
<dbReference type="Pfam" id="PF01764">
    <property type="entry name" value="Lipase_3"/>
    <property type="match status" value="1"/>
</dbReference>
<dbReference type="SUPFAM" id="SSF53474">
    <property type="entry name" value="alpha/beta-Hydrolases"/>
    <property type="match status" value="1"/>
</dbReference>
<gene>
    <name evidence="3" type="ORF">FGO68_gene2879</name>
</gene>
<dbReference type="OrthoDB" id="426718at2759"/>
<feature type="signal peptide" evidence="1">
    <location>
        <begin position="1"/>
        <end position="25"/>
    </location>
</feature>
<evidence type="ECO:0000313" key="3">
    <source>
        <dbReference type="EMBL" id="TNV77269.1"/>
    </source>
</evidence>
<organism evidence="3 4">
    <name type="scientific">Halteria grandinella</name>
    <dbReference type="NCBI Taxonomy" id="5974"/>
    <lineage>
        <taxon>Eukaryota</taxon>
        <taxon>Sar</taxon>
        <taxon>Alveolata</taxon>
        <taxon>Ciliophora</taxon>
        <taxon>Intramacronucleata</taxon>
        <taxon>Spirotrichea</taxon>
        <taxon>Stichotrichia</taxon>
        <taxon>Sporadotrichida</taxon>
        <taxon>Halteriidae</taxon>
        <taxon>Halteria</taxon>
    </lineage>
</organism>
<sequence>MPSSFIRTASIAIACLIGMITKSQALYNPTMGLQGAQYSAAAYCLYEDVGNWACGPACQANSDLTYVWRVKNPSKASFMFAGYSPSQDQIVVSFRGTNGLDYANWCTNSDTRTKSYPFGGNGKVHSGFFDAYQGLSDLVIQVSRDIRAQYGATKKFFVTGHSLGGALATLAALDIRRQLGLGANEITLYTYGQPRVGDERMADHIMRELPNYIRVTHYDDTVAHVPPFVSGYKHGGFEVWYKSERHDGYYTECSNYAGLSENGQCSNSLWFKTGVTVHLSYLGIPISNNCYRTQPSNTLAEANATEDIVYELVPPIQQEFAQEEAFLN</sequence>
<accession>A0A8J8T054</accession>
<dbReference type="Gene3D" id="3.40.50.1820">
    <property type="entry name" value="alpha/beta hydrolase"/>
    <property type="match status" value="1"/>
</dbReference>
<keyword evidence="1" id="KW-0732">Signal</keyword>
<dbReference type="CDD" id="cd00519">
    <property type="entry name" value="Lipase_3"/>
    <property type="match status" value="1"/>
</dbReference>
<comment type="caution">
    <text evidence="3">The sequence shown here is derived from an EMBL/GenBank/DDBJ whole genome shotgun (WGS) entry which is preliminary data.</text>
</comment>
<dbReference type="PANTHER" id="PTHR45856:SF24">
    <property type="entry name" value="FUNGAL LIPASE-LIKE DOMAIN-CONTAINING PROTEIN"/>
    <property type="match status" value="1"/>
</dbReference>
<dbReference type="GO" id="GO:0006629">
    <property type="term" value="P:lipid metabolic process"/>
    <property type="evidence" value="ECO:0007669"/>
    <property type="project" value="InterPro"/>
</dbReference>
<dbReference type="InterPro" id="IPR029058">
    <property type="entry name" value="AB_hydrolase_fold"/>
</dbReference>
<dbReference type="Proteomes" id="UP000785679">
    <property type="component" value="Unassembled WGS sequence"/>
</dbReference>
<feature type="chain" id="PRO_5035315271" description="Fungal lipase-type domain-containing protein" evidence="1">
    <location>
        <begin position="26"/>
        <end position="328"/>
    </location>
</feature>
<name>A0A8J8T054_HALGN</name>
<keyword evidence="4" id="KW-1185">Reference proteome</keyword>
<proteinExistence type="predicted"/>
<dbReference type="PANTHER" id="PTHR45856">
    <property type="entry name" value="ALPHA/BETA-HYDROLASES SUPERFAMILY PROTEIN"/>
    <property type="match status" value="1"/>
</dbReference>
<dbReference type="AlphaFoldDB" id="A0A8J8T054"/>
<evidence type="ECO:0000259" key="2">
    <source>
        <dbReference type="Pfam" id="PF01764"/>
    </source>
</evidence>
<dbReference type="EMBL" id="RRYP01012200">
    <property type="protein sequence ID" value="TNV77269.1"/>
    <property type="molecule type" value="Genomic_DNA"/>
</dbReference>
<reference evidence="3" key="1">
    <citation type="submission" date="2019-06" db="EMBL/GenBank/DDBJ databases">
        <authorList>
            <person name="Zheng W."/>
        </authorList>
    </citation>
    <scope>NUCLEOTIDE SEQUENCE</scope>
    <source>
        <strain evidence="3">QDHG01</strain>
    </source>
</reference>
<dbReference type="InterPro" id="IPR051218">
    <property type="entry name" value="Sec_MonoDiacylglyc_Lipase"/>
</dbReference>
<feature type="domain" description="Fungal lipase-type" evidence="2">
    <location>
        <begin position="91"/>
        <end position="228"/>
    </location>
</feature>